<dbReference type="FunFam" id="3.40.50.10860:FF:000006">
    <property type="entry name" value="Shikimate dehydrogenase (NADP(+))"/>
    <property type="match status" value="1"/>
</dbReference>
<dbReference type="Proteomes" id="UP000494115">
    <property type="component" value="Unassembled WGS sequence"/>
</dbReference>
<dbReference type="InterPro" id="IPR001900">
    <property type="entry name" value="RNase_II/R"/>
</dbReference>
<feature type="binding site" evidence="8">
    <location>
        <position position="961"/>
    </location>
    <ligand>
        <name>NADP(+)</name>
        <dbReference type="ChEBI" id="CHEBI:58349"/>
    </ligand>
</feature>
<dbReference type="GO" id="GO:0005829">
    <property type="term" value="C:cytosol"/>
    <property type="evidence" value="ECO:0007669"/>
    <property type="project" value="TreeGrafter"/>
</dbReference>
<dbReference type="Pfam" id="PF00773">
    <property type="entry name" value="RNB"/>
    <property type="match status" value="2"/>
</dbReference>
<dbReference type="InterPro" id="IPR041121">
    <property type="entry name" value="SDH_C"/>
</dbReference>
<dbReference type="GO" id="GO:0019632">
    <property type="term" value="P:shikimate metabolic process"/>
    <property type="evidence" value="ECO:0007669"/>
    <property type="project" value="TreeGrafter"/>
</dbReference>
<dbReference type="SUPFAM" id="SSF53223">
    <property type="entry name" value="Aminoacid dehydrogenase-like, N-terminal domain"/>
    <property type="match status" value="1"/>
</dbReference>
<dbReference type="PANTHER" id="PTHR21089">
    <property type="entry name" value="SHIKIMATE DEHYDROGENASE"/>
    <property type="match status" value="1"/>
</dbReference>
<dbReference type="InterPro" id="IPR022893">
    <property type="entry name" value="Shikimate_DH_fam"/>
</dbReference>
<reference evidence="11 12" key="1">
    <citation type="submission" date="2020-04" db="EMBL/GenBank/DDBJ databases">
        <authorList>
            <person name="De Canck E."/>
        </authorList>
    </citation>
    <scope>NUCLEOTIDE SEQUENCE [LARGE SCALE GENOMIC DNA]</scope>
    <source>
        <strain evidence="11 12">LMG 28138</strain>
    </source>
</reference>
<name>A0A6S7ATM8_9BURK</name>
<dbReference type="GO" id="GO:0004764">
    <property type="term" value="F:shikimate 3-dehydrogenase (NADP+) activity"/>
    <property type="evidence" value="ECO:0007669"/>
    <property type="project" value="UniProtKB-UniRule"/>
</dbReference>
<organism evidence="11 12">
    <name type="scientific">Pararobbsia alpina</name>
    <dbReference type="NCBI Taxonomy" id="621374"/>
    <lineage>
        <taxon>Bacteria</taxon>
        <taxon>Pseudomonadati</taxon>
        <taxon>Pseudomonadota</taxon>
        <taxon>Betaproteobacteria</taxon>
        <taxon>Burkholderiales</taxon>
        <taxon>Burkholderiaceae</taxon>
        <taxon>Pararobbsia</taxon>
    </lineage>
</organism>
<dbReference type="HAMAP" id="MF_00222">
    <property type="entry name" value="Shikimate_DH_AroE"/>
    <property type="match status" value="1"/>
</dbReference>
<keyword evidence="3 8" id="KW-0028">Amino-acid biosynthesis</keyword>
<evidence type="ECO:0000256" key="4">
    <source>
        <dbReference type="ARBA" id="ARBA00022857"/>
    </source>
</evidence>
<dbReference type="Pfam" id="PF08501">
    <property type="entry name" value="Shikimate_dh_N"/>
    <property type="match status" value="1"/>
</dbReference>
<dbReference type="GO" id="GO:0004540">
    <property type="term" value="F:RNA nuclease activity"/>
    <property type="evidence" value="ECO:0007669"/>
    <property type="project" value="InterPro"/>
</dbReference>
<evidence type="ECO:0000256" key="1">
    <source>
        <dbReference type="ARBA" id="ARBA00004871"/>
    </source>
</evidence>
<evidence type="ECO:0000256" key="3">
    <source>
        <dbReference type="ARBA" id="ARBA00022605"/>
    </source>
</evidence>
<comment type="caution">
    <text evidence="8">Lacks conserved residue(s) required for the propagation of feature annotation.</text>
</comment>
<dbReference type="CDD" id="cd01065">
    <property type="entry name" value="NAD_bind_Shikimate_DH"/>
    <property type="match status" value="1"/>
</dbReference>
<dbReference type="Pfam" id="PF01488">
    <property type="entry name" value="Shikimate_DH"/>
    <property type="match status" value="1"/>
</dbReference>
<feature type="active site" description="Proton acceptor" evidence="8">
    <location>
        <position position="749"/>
    </location>
</feature>
<comment type="catalytic activity">
    <reaction evidence="7 8">
        <text>shikimate + NADP(+) = 3-dehydroshikimate + NADPH + H(+)</text>
        <dbReference type="Rhea" id="RHEA:17737"/>
        <dbReference type="ChEBI" id="CHEBI:15378"/>
        <dbReference type="ChEBI" id="CHEBI:16630"/>
        <dbReference type="ChEBI" id="CHEBI:36208"/>
        <dbReference type="ChEBI" id="CHEBI:57783"/>
        <dbReference type="ChEBI" id="CHEBI:58349"/>
        <dbReference type="EC" id="1.1.1.25"/>
    </reaction>
</comment>
<dbReference type="EC" id="1.1.1.25" evidence="2 8"/>
<feature type="compositionally biased region" description="Low complexity" evidence="9">
    <location>
        <begin position="662"/>
        <end position="678"/>
    </location>
</feature>
<comment type="pathway">
    <text evidence="1 8">Metabolic intermediate biosynthesis; chorismate biosynthesis; chorismate from D-erythrose 4-phosphate and phosphoenolpyruvate: step 4/7.</text>
</comment>
<sequence length="1018" mass="109052">MNVFFEESGSFKAGTVLSKQGDAFQVELPGGRRAKVRGKDVLLEFEAPTPAELMQQADAEAQDIDPEFLWECAPADEFAFGALADEYFGTKPNAIKQAALVLRMHASPVYFRKKGRGQYQRAPEEQLRAALAGLERKRQQALVQEGYENELKAHRLPESFAGKVIGLLTKPDKNSIEYKALEAAAAALGTSPARLMLDAGGVASARVLHEARFLSEYFPYGTGFAPVTIEPRLDDLPEGDVEAFSIDDVTTTEIDDAFSVRVLPDGRIRVGIHIAAPALGIQPGDAVDQIARNRLSTVYMPGDKITMLPDPVVEIFTLKEGGLRPALSLYIIVDASTHEIVATETRAEKVFVRSNLRHNHLDALVTEETLDAGTGDYPHQAEIALLWPLAKVLYERRQQTRIGFGLKREVQRNNDFNFYIDGEHVTITPRRRGSPLDSIVAELAIVANSTWGALLAEYGVPGIYRAQRSFGPNRTRMQTTPAPHEGLGVAQYAWSTSPLRRYVDLVNQWQLLACAQHGVAGKLVAPFKPKDAELYAVLQGFDETYAAYADYQNKMEAFWCLRWLKQEQRDRVVATVIKGDLVRLEEIPLVLHVPALGVHPRGTRVLLDVVSIDELTVEASTRLVQVLDAPVASDVAEADEGEDEGDEGEGVKTEVEVDAEAEAQAQAQAQAETGTGEATDTDLAPDRYVVIGNPVAHSKSPWIHARFAEQTGERIDYEHLLAPVDGFDEAARAFISAGGRGLNVTVPFKLAAYRFANAHSTRAAAAGAVNTLKVDADGSILGDNTDGIGLVNDIERNLHVRLAGKRVLLLGAGGAARGVALPLLEAGVRELVIVNRTASKAVDLAAAMTALQVAGSEIPNLDADASAETEADAGAGAGAGGDAIPGAHVHTGTIVGGGAEVATGAFDVVINATAGSLGGELPSFDPEALTPDTLAYDMMYAAHPTVFMQLAQARGARAADGLGMLVEQAAESFHIWRGVRPDSASVLAELRAMLARQQAALPAQAAVTATTATASPAP</sequence>
<accession>A0A6S7ATM8</accession>
<feature type="region of interest" description="Disordered" evidence="9">
    <location>
        <begin position="662"/>
        <end position="682"/>
    </location>
</feature>
<feature type="compositionally biased region" description="Acidic residues" evidence="9">
    <location>
        <begin position="636"/>
        <end position="648"/>
    </location>
</feature>
<feature type="binding site" evidence="8">
    <location>
        <position position="940"/>
    </location>
    <ligand>
        <name>shikimate</name>
        <dbReference type="ChEBI" id="CHEBI:36208"/>
    </ligand>
</feature>
<feature type="binding site" evidence="8">
    <location>
        <position position="770"/>
    </location>
    <ligand>
        <name>shikimate</name>
        <dbReference type="ChEBI" id="CHEBI:36208"/>
    </ligand>
</feature>
<feature type="domain" description="RNB" evidence="10">
    <location>
        <begin position="235"/>
        <end position="517"/>
    </location>
</feature>
<feature type="binding site" evidence="8">
    <location>
        <position position="745"/>
    </location>
    <ligand>
        <name>shikimate</name>
        <dbReference type="ChEBI" id="CHEBI:36208"/>
    </ligand>
</feature>
<feature type="binding site" evidence="8">
    <location>
        <position position="786"/>
    </location>
    <ligand>
        <name>shikimate</name>
        <dbReference type="ChEBI" id="CHEBI:36208"/>
    </ligand>
</feature>
<dbReference type="Pfam" id="PF18317">
    <property type="entry name" value="SDH_C"/>
    <property type="match status" value="1"/>
</dbReference>
<gene>
    <name evidence="11" type="primary">aroE_1</name>
    <name evidence="8" type="synonym">aroE</name>
    <name evidence="11" type="ORF">LMG28138_00372</name>
</gene>
<feature type="region of interest" description="Disordered" evidence="9">
    <location>
        <begin position="634"/>
        <end position="653"/>
    </location>
</feature>
<dbReference type="GO" id="GO:0008652">
    <property type="term" value="P:amino acid biosynthetic process"/>
    <property type="evidence" value="ECO:0007669"/>
    <property type="project" value="UniProtKB-KW"/>
</dbReference>
<evidence type="ECO:0000256" key="7">
    <source>
        <dbReference type="ARBA" id="ARBA00049442"/>
    </source>
</evidence>
<dbReference type="UniPathway" id="UPA00053">
    <property type="reaction ID" value="UER00087"/>
</dbReference>
<feature type="binding site" evidence="8">
    <location>
        <begin position="698"/>
        <end position="700"/>
    </location>
    <ligand>
        <name>shikimate</name>
        <dbReference type="ChEBI" id="CHEBI:36208"/>
    </ligand>
</feature>
<dbReference type="InterPro" id="IPR012340">
    <property type="entry name" value="NA-bd_OB-fold"/>
</dbReference>
<dbReference type="SMART" id="SM00955">
    <property type="entry name" value="RNB"/>
    <property type="match status" value="1"/>
</dbReference>
<keyword evidence="5 8" id="KW-0560">Oxidoreductase</keyword>
<dbReference type="NCBIfam" id="NF001310">
    <property type="entry name" value="PRK00258.1-2"/>
    <property type="match status" value="1"/>
</dbReference>
<keyword evidence="4 8" id="KW-0521">NADP</keyword>
<dbReference type="GO" id="GO:0050661">
    <property type="term" value="F:NADP binding"/>
    <property type="evidence" value="ECO:0007669"/>
    <property type="project" value="TreeGrafter"/>
</dbReference>
<comment type="subunit">
    <text evidence="8">Homodimer.</text>
</comment>
<dbReference type="GO" id="GO:0003723">
    <property type="term" value="F:RNA binding"/>
    <property type="evidence" value="ECO:0007669"/>
    <property type="project" value="InterPro"/>
</dbReference>
<evidence type="ECO:0000313" key="11">
    <source>
        <dbReference type="EMBL" id="CAB3777404.1"/>
    </source>
</evidence>
<dbReference type="Gene3D" id="3.40.50.720">
    <property type="entry name" value="NAD(P)-binding Rossmann-like Domain"/>
    <property type="match status" value="1"/>
</dbReference>
<dbReference type="GO" id="GO:0009073">
    <property type="term" value="P:aromatic amino acid family biosynthetic process"/>
    <property type="evidence" value="ECO:0007669"/>
    <property type="project" value="UniProtKB-KW"/>
</dbReference>
<dbReference type="SUPFAM" id="SSF51735">
    <property type="entry name" value="NAD(P)-binding Rossmann-fold domains"/>
    <property type="match status" value="1"/>
</dbReference>
<evidence type="ECO:0000313" key="12">
    <source>
        <dbReference type="Proteomes" id="UP000494115"/>
    </source>
</evidence>
<evidence type="ECO:0000256" key="6">
    <source>
        <dbReference type="ARBA" id="ARBA00023141"/>
    </source>
</evidence>
<dbReference type="AlphaFoldDB" id="A0A6S7ATM8"/>
<protein>
    <recommendedName>
        <fullName evidence="2 8">Shikimate dehydrogenase (NADP(+))</fullName>
        <shortName evidence="8">SDH</shortName>
        <ecNumber evidence="2 8">1.1.1.25</ecNumber>
    </recommendedName>
</protein>
<dbReference type="EMBL" id="CADIKM010000001">
    <property type="protein sequence ID" value="CAB3777404.1"/>
    <property type="molecule type" value="Genomic_DNA"/>
</dbReference>
<dbReference type="InterPro" id="IPR013708">
    <property type="entry name" value="Shikimate_DH-bd_N"/>
</dbReference>
<dbReference type="Gene3D" id="3.40.50.10860">
    <property type="entry name" value="Leucine Dehydrogenase, chain A, domain 1"/>
    <property type="match status" value="1"/>
</dbReference>
<dbReference type="PANTHER" id="PTHR21089:SF1">
    <property type="entry name" value="BIFUNCTIONAL 3-DEHYDROQUINATE DEHYDRATASE_SHIKIMATE DEHYDROGENASE, CHLOROPLASTIC"/>
    <property type="match status" value="1"/>
</dbReference>
<feature type="binding site" evidence="8">
    <location>
        <begin position="811"/>
        <end position="815"/>
    </location>
    <ligand>
        <name>NADP(+)</name>
        <dbReference type="ChEBI" id="CHEBI:58349"/>
    </ligand>
</feature>
<keyword evidence="12" id="KW-1185">Reference proteome</keyword>
<evidence type="ECO:0000256" key="2">
    <source>
        <dbReference type="ARBA" id="ARBA00012962"/>
    </source>
</evidence>
<evidence type="ECO:0000256" key="5">
    <source>
        <dbReference type="ARBA" id="ARBA00023002"/>
    </source>
</evidence>
<dbReference type="SUPFAM" id="SSF50249">
    <property type="entry name" value="Nucleic acid-binding proteins"/>
    <property type="match status" value="1"/>
</dbReference>
<evidence type="ECO:0000256" key="8">
    <source>
        <dbReference type="HAMAP-Rule" id="MF_00222"/>
    </source>
</evidence>
<dbReference type="GO" id="GO:0009423">
    <property type="term" value="P:chorismate biosynthetic process"/>
    <property type="evidence" value="ECO:0007669"/>
    <property type="project" value="UniProtKB-UniRule"/>
</dbReference>
<proteinExistence type="inferred from homology"/>
<feature type="binding site" evidence="8">
    <location>
        <position position="968"/>
    </location>
    <ligand>
        <name>shikimate</name>
        <dbReference type="ChEBI" id="CHEBI:36208"/>
    </ligand>
</feature>
<feature type="binding site" evidence="8">
    <location>
        <position position="938"/>
    </location>
    <ligand>
        <name>NADP(+)</name>
        <dbReference type="ChEBI" id="CHEBI:58349"/>
    </ligand>
</feature>
<comment type="similarity">
    <text evidence="8">Belongs to the shikimate dehydrogenase family.</text>
</comment>
<comment type="function">
    <text evidence="8">Involved in the biosynthesis of the chorismate, which leads to the biosynthesis of aromatic amino acids. Catalyzes the reversible NADPH linked reduction of 3-dehydroshikimate (DHSA) to yield shikimate (SA).</text>
</comment>
<keyword evidence="6 8" id="KW-0057">Aromatic amino acid biosynthesis</keyword>
<dbReference type="InterPro" id="IPR006151">
    <property type="entry name" value="Shikm_DH/Glu-tRNA_Rdtase"/>
</dbReference>
<dbReference type="InterPro" id="IPR046346">
    <property type="entry name" value="Aminoacid_DH-like_N_sf"/>
</dbReference>
<dbReference type="InterPro" id="IPR036291">
    <property type="entry name" value="NAD(P)-bd_dom_sf"/>
</dbReference>
<evidence type="ECO:0000259" key="10">
    <source>
        <dbReference type="SMART" id="SM00955"/>
    </source>
</evidence>
<feature type="binding site" evidence="8">
    <location>
        <begin position="835"/>
        <end position="840"/>
    </location>
    <ligand>
        <name>NADP(+)</name>
        <dbReference type="ChEBI" id="CHEBI:58349"/>
    </ligand>
</feature>
<evidence type="ECO:0000256" key="9">
    <source>
        <dbReference type="SAM" id="MobiDB-lite"/>
    </source>
</evidence>